<comment type="caution">
    <text evidence="1">The sequence shown here is derived from an EMBL/GenBank/DDBJ whole genome shotgun (WGS) entry which is preliminary data.</text>
</comment>
<evidence type="ECO:0000313" key="1">
    <source>
        <dbReference type="EMBL" id="KAJ3529807.1"/>
    </source>
</evidence>
<evidence type="ECO:0000313" key="2">
    <source>
        <dbReference type="Proteomes" id="UP001148629"/>
    </source>
</evidence>
<protein>
    <submittedName>
        <fullName evidence="1">Uncharacterized protein</fullName>
    </submittedName>
</protein>
<name>A0ACC1S182_9HYPO</name>
<keyword evidence="2" id="KW-1185">Reference proteome</keyword>
<organism evidence="1 2">
    <name type="scientific">Fusarium decemcellulare</name>
    <dbReference type="NCBI Taxonomy" id="57161"/>
    <lineage>
        <taxon>Eukaryota</taxon>
        <taxon>Fungi</taxon>
        <taxon>Dikarya</taxon>
        <taxon>Ascomycota</taxon>
        <taxon>Pezizomycotina</taxon>
        <taxon>Sordariomycetes</taxon>
        <taxon>Hypocreomycetidae</taxon>
        <taxon>Hypocreales</taxon>
        <taxon>Nectriaceae</taxon>
        <taxon>Fusarium</taxon>
        <taxon>Fusarium decemcellulare species complex</taxon>
    </lineage>
</organism>
<sequence length="716" mass="77994">MTAVSMENIPVTKEGFKWTPDAGFTQGLPTPAVIASNATEDLSTEYDVIVIGAGFAGLASARDLALKGHKVLIVEARDRIGGRTWTAHTDQGKLEIGGTWVHWVQPHVYSELRKYGLDKFLVTDSHPEGCEVMSKPNRAEPASTVPSERAEQEFGQMEALLAKFMDIDQHGGKSVIPFPFDVGASVAANPDYLVIDRLSIADRVEQLEDISDGEREALKDYAASFFGTPPEAGSFTEVLHTFALSQFNPQMIEESTMKFKIAAGTTALALAILDDYEGDRLLSSPVTKITQDGGPYPITISTKSGLKFKAKKAISTIPMNILSSIEFQPPLSDLQRGAITTGITPARTDKLLCKTSLDLSTGFSISCEGGDMPFSSGFVDGKDEDQTLVLLAHPDVSLGEKSDIIKMVETLRPGGLPVTSAYASLWSEDPFAGGVMPSKQAGEGELEWGVATGTVMCLSGQASAPASYSSHQHIVDTKDGGLSIWMRELGNPSDDHESSTYENSTDETLQASCACGNVKFHVTRPNDSSRVPKRNFPDLMFADKTTPDEFKKNVGDEKWWIQDAGQKYLAGTCACRSCRLVSGYEIQTWAFVPRTNIFFHAPDADGERIIPLDFNTLPPGILTTYTSSSNVGREFCGTCGASVFWHQKDPDDVIDISVGLLRAPEGARAENWLKWWRGRVSFVEDVDYKRDGLEAKTASQLIHMLEKGMQEAQDPL</sequence>
<gene>
    <name evidence="1" type="ORF">NM208_g9593</name>
</gene>
<dbReference type="Proteomes" id="UP001148629">
    <property type="component" value="Unassembled WGS sequence"/>
</dbReference>
<proteinExistence type="predicted"/>
<reference evidence="1" key="1">
    <citation type="submission" date="2022-08" db="EMBL/GenBank/DDBJ databases">
        <title>Genome Sequence of Fusarium decemcellulare.</title>
        <authorList>
            <person name="Buettner E."/>
        </authorList>
    </citation>
    <scope>NUCLEOTIDE SEQUENCE</scope>
    <source>
        <strain evidence="1">Babe19</strain>
    </source>
</reference>
<accession>A0ACC1S182</accession>
<dbReference type="EMBL" id="JANRMS010001244">
    <property type="protein sequence ID" value="KAJ3529807.1"/>
    <property type="molecule type" value="Genomic_DNA"/>
</dbReference>